<keyword evidence="3" id="KW-1185">Reference proteome</keyword>
<dbReference type="EMBL" id="JADPMV010000002">
    <property type="protein sequence ID" value="MBS7663174.1"/>
    <property type="molecule type" value="Genomic_DNA"/>
</dbReference>
<dbReference type="Proteomes" id="UP001196601">
    <property type="component" value="Unassembled WGS sequence"/>
</dbReference>
<evidence type="ECO:0000313" key="2">
    <source>
        <dbReference type="EMBL" id="MBS7663174.1"/>
    </source>
</evidence>
<evidence type="ECO:0000256" key="1">
    <source>
        <dbReference type="SAM" id="SignalP"/>
    </source>
</evidence>
<keyword evidence="1" id="KW-0732">Signal</keyword>
<accession>A0ABS5Q3F9</accession>
<sequence>MRLLVRLLLLSTAALSLSACFDDATPVDQAGLCTYNTDPQAQRCNAGQMAWFRPENGQPITEQMALSVAAAYCDFNHQVMHNKAGVLCVFTDQRLDTVK</sequence>
<name>A0ABS5Q3F9_9PSED</name>
<reference evidence="2 3" key="1">
    <citation type="journal article" date="2021" name="Syst. Appl. Microbiol.">
        <title>Pseudomonas lalucatii sp. nov. isolated from Vallgornera, a karstic cave in Mallorca, Western Mediterranean.</title>
        <authorList>
            <person name="Busquets A."/>
            <person name="Mulet M."/>
            <person name="Gomila M."/>
            <person name="Garcia-Valdes E."/>
        </authorList>
    </citation>
    <scope>NUCLEOTIDE SEQUENCE [LARGE SCALE GENOMIC DNA]</scope>
    <source>
        <strain evidence="2 3">R1b54</strain>
    </source>
</reference>
<evidence type="ECO:0008006" key="4">
    <source>
        <dbReference type="Google" id="ProtNLM"/>
    </source>
</evidence>
<dbReference type="PROSITE" id="PS51257">
    <property type="entry name" value="PROKAR_LIPOPROTEIN"/>
    <property type="match status" value="1"/>
</dbReference>
<comment type="caution">
    <text evidence="2">The sequence shown here is derived from an EMBL/GenBank/DDBJ whole genome shotgun (WGS) entry which is preliminary data.</text>
</comment>
<proteinExistence type="predicted"/>
<dbReference type="RefSeq" id="WP_213640580.1">
    <property type="nucleotide sequence ID" value="NZ_JADPMV010000002.1"/>
</dbReference>
<evidence type="ECO:0000313" key="3">
    <source>
        <dbReference type="Proteomes" id="UP001196601"/>
    </source>
</evidence>
<feature type="signal peptide" evidence="1">
    <location>
        <begin position="1"/>
        <end position="18"/>
    </location>
</feature>
<organism evidence="2 3">
    <name type="scientific">Pseudomonas lalucatii</name>
    <dbReference type="NCBI Taxonomy" id="1424203"/>
    <lineage>
        <taxon>Bacteria</taxon>
        <taxon>Pseudomonadati</taxon>
        <taxon>Pseudomonadota</taxon>
        <taxon>Gammaproteobacteria</taxon>
        <taxon>Pseudomonadales</taxon>
        <taxon>Pseudomonadaceae</taxon>
        <taxon>Pseudomonas</taxon>
    </lineage>
</organism>
<protein>
    <recommendedName>
        <fullName evidence="4">Lipoprotein</fullName>
    </recommendedName>
</protein>
<feature type="chain" id="PRO_5046544190" description="Lipoprotein" evidence="1">
    <location>
        <begin position="19"/>
        <end position="99"/>
    </location>
</feature>
<gene>
    <name evidence="2" type="ORF">I0D00_14670</name>
</gene>